<keyword evidence="1" id="KW-1133">Transmembrane helix</keyword>
<dbReference type="Proteomes" id="UP000199451">
    <property type="component" value="Unassembled WGS sequence"/>
</dbReference>
<feature type="transmembrane region" description="Helical" evidence="1">
    <location>
        <begin position="23"/>
        <end position="49"/>
    </location>
</feature>
<dbReference type="EMBL" id="FNHL01000002">
    <property type="protein sequence ID" value="SDM62353.1"/>
    <property type="molecule type" value="Genomic_DNA"/>
</dbReference>
<proteinExistence type="predicted"/>
<dbReference type="OrthoDB" id="214641at2157"/>
<dbReference type="STRING" id="660521.SAMN04487949_2299"/>
<reference evidence="3" key="1">
    <citation type="submission" date="2016-10" db="EMBL/GenBank/DDBJ databases">
        <authorList>
            <person name="Varghese N."/>
            <person name="Submissions S."/>
        </authorList>
    </citation>
    <scope>NUCLEOTIDE SEQUENCE [LARGE SCALE GENOMIC DNA]</scope>
    <source>
        <strain evidence="3">CGMCC 1.10119</strain>
    </source>
</reference>
<protein>
    <recommendedName>
        <fullName evidence="4">DUF4386 family protein</fullName>
    </recommendedName>
</protein>
<feature type="transmembrane region" description="Helical" evidence="1">
    <location>
        <begin position="69"/>
        <end position="93"/>
    </location>
</feature>
<gene>
    <name evidence="2" type="ORF">SAMN04487949_2299</name>
</gene>
<evidence type="ECO:0008006" key="4">
    <source>
        <dbReference type="Google" id="ProtNLM"/>
    </source>
</evidence>
<dbReference type="RefSeq" id="WP_089697571.1">
    <property type="nucleotide sequence ID" value="NZ_FNHL01000002.1"/>
</dbReference>
<keyword evidence="1" id="KW-0812">Transmembrane</keyword>
<feature type="transmembrane region" description="Helical" evidence="1">
    <location>
        <begin position="213"/>
        <end position="230"/>
    </location>
</feature>
<feature type="transmembrane region" description="Helical" evidence="1">
    <location>
        <begin position="164"/>
        <end position="182"/>
    </location>
</feature>
<feature type="transmembrane region" description="Helical" evidence="1">
    <location>
        <begin position="113"/>
        <end position="134"/>
    </location>
</feature>
<evidence type="ECO:0000313" key="2">
    <source>
        <dbReference type="EMBL" id="SDM62353.1"/>
    </source>
</evidence>
<organism evidence="2 3">
    <name type="scientific">Halogranum gelatinilyticum</name>
    <dbReference type="NCBI Taxonomy" id="660521"/>
    <lineage>
        <taxon>Archaea</taxon>
        <taxon>Methanobacteriati</taxon>
        <taxon>Methanobacteriota</taxon>
        <taxon>Stenosarchaea group</taxon>
        <taxon>Halobacteria</taxon>
        <taxon>Halobacteriales</taxon>
        <taxon>Haloferacaceae</taxon>
    </lineage>
</organism>
<evidence type="ECO:0000313" key="3">
    <source>
        <dbReference type="Proteomes" id="UP000199451"/>
    </source>
</evidence>
<sequence length="244" mass="25290">MATTTGQAVDDIEQSPTTGYWNYLLVGGLAALTEAAIYVAGIVYFLVILDFASVSGALQQVELFVANEASLSAMYLLIYVVFGIVLVGLVLALHERLATDAPMLMRATTAFGLIWAGLVIASGMVATLATGVVVDLYNTDPAQATTVWLAISPVVDGLGGGNEVVGGLWTLLVSVVALRAGALHRLVNYLGFVVGAAGILSAVPAFGEIGGGIFGLTQIVWFVALGILLLRASRRKASAPLHGE</sequence>
<dbReference type="AlphaFoldDB" id="A0A1G9UR87"/>
<feature type="transmembrane region" description="Helical" evidence="1">
    <location>
        <begin position="189"/>
        <end position="207"/>
    </location>
</feature>
<evidence type="ECO:0000256" key="1">
    <source>
        <dbReference type="SAM" id="Phobius"/>
    </source>
</evidence>
<name>A0A1G9UR87_9EURY</name>
<accession>A0A1G9UR87</accession>
<keyword evidence="3" id="KW-1185">Reference proteome</keyword>
<keyword evidence="1" id="KW-0472">Membrane</keyword>